<dbReference type="GO" id="GO:0005886">
    <property type="term" value="C:plasma membrane"/>
    <property type="evidence" value="ECO:0007669"/>
    <property type="project" value="UniProtKB-SubCell"/>
</dbReference>
<dbReference type="InterPro" id="IPR044173">
    <property type="entry name" value="CASPL"/>
</dbReference>
<evidence type="ECO:0000256" key="3">
    <source>
        <dbReference type="ARBA" id="ARBA00011489"/>
    </source>
</evidence>
<feature type="chain" id="PRO_5043691068" description="CASP-like protein" evidence="9">
    <location>
        <begin position="25"/>
        <end position="157"/>
    </location>
</feature>
<evidence type="ECO:0000256" key="1">
    <source>
        <dbReference type="ARBA" id="ARBA00004651"/>
    </source>
</evidence>
<evidence type="ECO:0000256" key="5">
    <source>
        <dbReference type="ARBA" id="ARBA00022692"/>
    </source>
</evidence>
<dbReference type="PANTHER" id="PTHR36488">
    <property type="entry name" value="CASP-LIKE PROTEIN 1U1"/>
    <property type="match status" value="1"/>
</dbReference>
<feature type="transmembrane region" description="Helical" evidence="8">
    <location>
        <begin position="131"/>
        <end position="152"/>
    </location>
</feature>
<gene>
    <name evidence="11" type="ORF">M6B38_242950</name>
</gene>
<accession>A0AAX6DK08</accession>
<feature type="transmembrane region" description="Helical" evidence="8">
    <location>
        <begin position="54"/>
        <end position="75"/>
    </location>
</feature>
<keyword evidence="12" id="KW-1185">Reference proteome</keyword>
<comment type="subunit">
    <text evidence="3 8">Homodimer and heterodimers.</text>
</comment>
<evidence type="ECO:0000313" key="11">
    <source>
        <dbReference type="EMBL" id="KAJ6792065.1"/>
    </source>
</evidence>
<reference evidence="11" key="1">
    <citation type="journal article" date="2023" name="GigaByte">
        <title>Genome assembly of the bearded iris, Iris pallida Lam.</title>
        <authorList>
            <person name="Bruccoleri R.E."/>
            <person name="Oakeley E.J."/>
            <person name="Faust A.M.E."/>
            <person name="Altorfer M."/>
            <person name="Dessus-Babus S."/>
            <person name="Burckhardt D."/>
            <person name="Oertli M."/>
            <person name="Naumann U."/>
            <person name="Petersen F."/>
            <person name="Wong J."/>
        </authorList>
    </citation>
    <scope>NUCLEOTIDE SEQUENCE</scope>
    <source>
        <strain evidence="11">GSM-AAB239-AS_SAM_17_03QT</strain>
    </source>
</reference>
<name>A0AAX6DK08_IRIPA</name>
<organism evidence="11 12">
    <name type="scientific">Iris pallida</name>
    <name type="common">Sweet iris</name>
    <dbReference type="NCBI Taxonomy" id="29817"/>
    <lineage>
        <taxon>Eukaryota</taxon>
        <taxon>Viridiplantae</taxon>
        <taxon>Streptophyta</taxon>
        <taxon>Embryophyta</taxon>
        <taxon>Tracheophyta</taxon>
        <taxon>Spermatophyta</taxon>
        <taxon>Magnoliopsida</taxon>
        <taxon>Liliopsida</taxon>
        <taxon>Asparagales</taxon>
        <taxon>Iridaceae</taxon>
        <taxon>Iridoideae</taxon>
        <taxon>Irideae</taxon>
        <taxon>Iris</taxon>
    </lineage>
</organism>
<comment type="similarity">
    <text evidence="2 8">Belongs to the Casparian strip membrane proteins (CASP) family.</text>
</comment>
<dbReference type="Pfam" id="PF04535">
    <property type="entry name" value="CASP_dom"/>
    <property type="match status" value="1"/>
</dbReference>
<dbReference type="InterPro" id="IPR006702">
    <property type="entry name" value="CASP_dom"/>
</dbReference>
<evidence type="ECO:0000259" key="10">
    <source>
        <dbReference type="Pfam" id="PF04535"/>
    </source>
</evidence>
<evidence type="ECO:0000256" key="4">
    <source>
        <dbReference type="ARBA" id="ARBA00022475"/>
    </source>
</evidence>
<evidence type="ECO:0000256" key="8">
    <source>
        <dbReference type="RuleBase" id="RU361233"/>
    </source>
</evidence>
<feature type="transmembrane region" description="Helical" evidence="8">
    <location>
        <begin position="87"/>
        <end position="107"/>
    </location>
</feature>
<keyword evidence="6 8" id="KW-1133">Transmembrane helix</keyword>
<evidence type="ECO:0000256" key="2">
    <source>
        <dbReference type="ARBA" id="ARBA00007651"/>
    </source>
</evidence>
<evidence type="ECO:0000313" key="12">
    <source>
        <dbReference type="Proteomes" id="UP001140949"/>
    </source>
</evidence>
<comment type="caution">
    <text evidence="8">Lacks conserved residue(s) required for the propagation of feature annotation.</text>
</comment>
<evidence type="ECO:0000256" key="7">
    <source>
        <dbReference type="ARBA" id="ARBA00023136"/>
    </source>
</evidence>
<feature type="signal peptide" evidence="9">
    <location>
        <begin position="1"/>
        <end position="24"/>
    </location>
</feature>
<keyword evidence="4 8" id="KW-1003">Cell membrane</keyword>
<proteinExistence type="inferred from homology"/>
<reference evidence="11" key="2">
    <citation type="submission" date="2023-04" db="EMBL/GenBank/DDBJ databases">
        <authorList>
            <person name="Bruccoleri R.E."/>
            <person name="Oakeley E.J."/>
            <person name="Faust A.-M."/>
            <person name="Dessus-Babus S."/>
            <person name="Altorfer M."/>
            <person name="Burckhardt D."/>
            <person name="Oertli M."/>
            <person name="Naumann U."/>
            <person name="Petersen F."/>
            <person name="Wong J."/>
        </authorList>
    </citation>
    <scope>NUCLEOTIDE SEQUENCE</scope>
    <source>
        <strain evidence="11">GSM-AAB239-AS_SAM_17_03QT</strain>
        <tissue evidence="11">Leaf</tissue>
    </source>
</reference>
<dbReference type="PANTHER" id="PTHR36488:SF8">
    <property type="entry name" value="CASP-LIKE PROTEIN 1U1"/>
    <property type="match status" value="1"/>
</dbReference>
<comment type="subcellular location">
    <subcellularLocation>
        <location evidence="1 8">Cell membrane</location>
        <topology evidence="1 8">Multi-pass membrane protein</topology>
    </subcellularLocation>
</comment>
<keyword evidence="7 8" id="KW-0472">Membrane</keyword>
<protein>
    <recommendedName>
        <fullName evidence="8">CASP-like protein</fullName>
    </recommendedName>
</protein>
<dbReference type="NCBIfam" id="TIGR01569">
    <property type="entry name" value="A_tha_TIGR01569"/>
    <property type="match status" value="1"/>
</dbReference>
<dbReference type="EMBL" id="JANAVB010044216">
    <property type="protein sequence ID" value="KAJ6792065.1"/>
    <property type="molecule type" value="Genomic_DNA"/>
</dbReference>
<sequence>MGKASSRACTLLFRLLALAATATATIVMATSHEKTTFFNIQIEAKFQHTPAFKFFAIANAIGALYSLIILFVPPVTSYSRLVLASDMVITMLLTAAVAAAGAVGQVGKKGNEHAGWLPICGQIPKFCDQVMGSLICGFIAVLVYLVLLFHTIHTHTS</sequence>
<comment type="caution">
    <text evidence="11">The sequence shown here is derived from an EMBL/GenBank/DDBJ whole genome shotgun (WGS) entry which is preliminary data.</text>
</comment>
<keyword evidence="5 8" id="KW-0812">Transmembrane</keyword>
<dbReference type="InterPro" id="IPR006459">
    <property type="entry name" value="CASP/CASPL"/>
</dbReference>
<feature type="domain" description="Casparian strip membrane protein" evidence="10">
    <location>
        <begin position="5"/>
        <end position="142"/>
    </location>
</feature>
<dbReference type="Proteomes" id="UP001140949">
    <property type="component" value="Unassembled WGS sequence"/>
</dbReference>
<evidence type="ECO:0000256" key="6">
    <source>
        <dbReference type="ARBA" id="ARBA00022989"/>
    </source>
</evidence>
<dbReference type="AlphaFoldDB" id="A0AAX6DK08"/>
<evidence type="ECO:0000256" key="9">
    <source>
        <dbReference type="SAM" id="SignalP"/>
    </source>
</evidence>
<keyword evidence="9" id="KW-0732">Signal</keyword>